<gene>
    <name evidence="2" type="ORF">N7469_007625</name>
</gene>
<dbReference type="Proteomes" id="UP001147733">
    <property type="component" value="Unassembled WGS sequence"/>
</dbReference>
<evidence type="ECO:0000313" key="3">
    <source>
        <dbReference type="Proteomes" id="UP001147733"/>
    </source>
</evidence>
<evidence type="ECO:0000259" key="1">
    <source>
        <dbReference type="Pfam" id="PF25000"/>
    </source>
</evidence>
<sequence length="157" mass="18635">DWEAKNSILVTWQISFNYIRERRPSAAELLSFMNYFDRQSIPEKLIRNQPENNSDDGELSESDKELDFEDDIMILRDFSFITISEINSYFRMHRLVQLTMRRFPPVNTNTGRIAGRLFLILNQQYLSVQNHSNADDNRLLYFIKVYIMRGKTVTSLI</sequence>
<reference evidence="2" key="1">
    <citation type="submission" date="2022-11" db="EMBL/GenBank/DDBJ databases">
        <authorList>
            <person name="Petersen C."/>
        </authorList>
    </citation>
    <scope>NUCLEOTIDE SEQUENCE</scope>
    <source>
        <strain evidence="2">IBT 23319</strain>
    </source>
</reference>
<feature type="non-terminal residue" evidence="2">
    <location>
        <position position="157"/>
    </location>
</feature>
<dbReference type="GeneID" id="81385710"/>
<proteinExistence type="predicted"/>
<feature type="domain" description="DUF7779" evidence="1">
    <location>
        <begin position="23"/>
        <end position="101"/>
    </location>
</feature>
<dbReference type="RefSeq" id="XP_056499984.1">
    <property type="nucleotide sequence ID" value="XM_056646543.1"/>
</dbReference>
<comment type="caution">
    <text evidence="2">The sequence shown here is derived from an EMBL/GenBank/DDBJ whole genome shotgun (WGS) entry which is preliminary data.</text>
</comment>
<keyword evidence="3" id="KW-1185">Reference proteome</keyword>
<organism evidence="2 3">
    <name type="scientific">Penicillium citrinum</name>
    <dbReference type="NCBI Taxonomy" id="5077"/>
    <lineage>
        <taxon>Eukaryota</taxon>
        <taxon>Fungi</taxon>
        <taxon>Dikarya</taxon>
        <taxon>Ascomycota</taxon>
        <taxon>Pezizomycotina</taxon>
        <taxon>Eurotiomycetes</taxon>
        <taxon>Eurotiomycetidae</taxon>
        <taxon>Eurotiales</taxon>
        <taxon>Aspergillaceae</taxon>
        <taxon>Penicillium</taxon>
    </lineage>
</organism>
<dbReference type="OrthoDB" id="5986190at2759"/>
<dbReference type="InterPro" id="IPR056681">
    <property type="entry name" value="DUF7779"/>
</dbReference>
<protein>
    <recommendedName>
        <fullName evidence="1">DUF7779 domain-containing protein</fullName>
    </recommendedName>
</protein>
<dbReference type="Pfam" id="PF25000">
    <property type="entry name" value="DUF7779"/>
    <property type="match status" value="1"/>
</dbReference>
<dbReference type="EMBL" id="JAPQKT010000006">
    <property type="protein sequence ID" value="KAJ5227619.1"/>
    <property type="molecule type" value="Genomic_DNA"/>
</dbReference>
<reference evidence="2" key="2">
    <citation type="journal article" date="2023" name="IMA Fungus">
        <title>Comparative genomic study of the Penicillium genus elucidates a diverse pangenome and 15 lateral gene transfer events.</title>
        <authorList>
            <person name="Petersen C."/>
            <person name="Sorensen T."/>
            <person name="Nielsen M.R."/>
            <person name="Sondergaard T.E."/>
            <person name="Sorensen J.L."/>
            <person name="Fitzpatrick D.A."/>
            <person name="Frisvad J.C."/>
            <person name="Nielsen K.L."/>
        </authorList>
    </citation>
    <scope>NUCLEOTIDE SEQUENCE</scope>
    <source>
        <strain evidence="2">IBT 23319</strain>
    </source>
</reference>
<dbReference type="AlphaFoldDB" id="A0A9W9NZJ3"/>
<accession>A0A9W9NZJ3</accession>
<evidence type="ECO:0000313" key="2">
    <source>
        <dbReference type="EMBL" id="KAJ5227619.1"/>
    </source>
</evidence>
<name>A0A9W9NZJ3_PENCI</name>